<reference evidence="9 10" key="1">
    <citation type="submission" date="2020-10" db="EMBL/GenBank/DDBJ databases">
        <title>Blautia liquoris sp.nov., isolated from the mud in a fermentation cellar used for the production of Chinese strong-flavoured liquor.</title>
        <authorList>
            <person name="Lu L."/>
        </authorList>
    </citation>
    <scope>NUCLEOTIDE SEQUENCE [LARGE SCALE GENOMIC DNA]</scope>
    <source>
        <strain evidence="9 10">LZLJ-3</strain>
    </source>
</reference>
<evidence type="ECO:0000313" key="9">
    <source>
        <dbReference type="EMBL" id="QOV21029.1"/>
    </source>
</evidence>
<sequence>MVQSEYILRILVACVCGSVIGYERTNRNKEAGIRTHSIVAAGAALIIIVSKYGFYDSEEFDAARVAAQIVSGIGFLGAGNIFMRNRVVSGLTTAAGIWTTGGIGMAIGSGLYYIGIAATFLVILIQVIMHKNTFNRDLERDIVKLKMKEGGDIRKVEEILQGYEEYQTEIIELNYTKAEPPELELSVELILRNDQSLMEFVSLLSKNPEVIAVKSTRG</sequence>
<evidence type="ECO:0000256" key="6">
    <source>
        <dbReference type="ARBA" id="ARBA00023136"/>
    </source>
</evidence>
<dbReference type="GO" id="GO:0005886">
    <property type="term" value="C:plasma membrane"/>
    <property type="evidence" value="ECO:0007669"/>
    <property type="project" value="UniProtKB-SubCell"/>
</dbReference>
<dbReference type="PANTHER" id="PTHR33778:SF1">
    <property type="entry name" value="MAGNESIUM TRANSPORTER YHID-RELATED"/>
    <property type="match status" value="1"/>
</dbReference>
<evidence type="ECO:0000256" key="1">
    <source>
        <dbReference type="ARBA" id="ARBA00004651"/>
    </source>
</evidence>
<evidence type="ECO:0000256" key="4">
    <source>
        <dbReference type="ARBA" id="ARBA00022692"/>
    </source>
</evidence>
<proteinExistence type="inferred from homology"/>
<dbReference type="EMBL" id="CP063304">
    <property type="protein sequence ID" value="QOV21029.1"/>
    <property type="molecule type" value="Genomic_DNA"/>
</dbReference>
<organism evidence="9 10">
    <name type="scientific">Blautia liquoris</name>
    <dbReference type="NCBI Taxonomy" id="2779518"/>
    <lineage>
        <taxon>Bacteria</taxon>
        <taxon>Bacillati</taxon>
        <taxon>Bacillota</taxon>
        <taxon>Clostridia</taxon>
        <taxon>Lachnospirales</taxon>
        <taxon>Lachnospiraceae</taxon>
        <taxon>Blautia</taxon>
    </lineage>
</organism>
<keyword evidence="4 7" id="KW-0812">Transmembrane</keyword>
<keyword evidence="3" id="KW-1003">Cell membrane</keyword>
<gene>
    <name evidence="9" type="ORF">INP51_11010</name>
</gene>
<dbReference type="InterPro" id="IPR049177">
    <property type="entry name" value="MgtC_SapB_SrpB_YhiD_N"/>
</dbReference>
<keyword evidence="10" id="KW-1185">Reference proteome</keyword>
<evidence type="ECO:0000256" key="2">
    <source>
        <dbReference type="ARBA" id="ARBA00009298"/>
    </source>
</evidence>
<dbReference type="AlphaFoldDB" id="A0A7M2RL77"/>
<comment type="similarity">
    <text evidence="2">Belongs to the MgtC/SapB family.</text>
</comment>
<feature type="transmembrane region" description="Helical" evidence="7">
    <location>
        <begin position="65"/>
        <end position="82"/>
    </location>
</feature>
<feature type="domain" description="MgtC/SapB/SrpB/YhiD N-terminal" evidence="8">
    <location>
        <begin position="10"/>
        <end position="131"/>
    </location>
</feature>
<accession>A0A7M2RL77</accession>
<comment type="subcellular location">
    <subcellularLocation>
        <location evidence="1">Cell membrane</location>
        <topology evidence="1">Multi-pass membrane protein</topology>
    </subcellularLocation>
</comment>
<evidence type="ECO:0000313" key="10">
    <source>
        <dbReference type="Proteomes" id="UP000593601"/>
    </source>
</evidence>
<dbReference type="InterPro" id="IPR003416">
    <property type="entry name" value="MgtC/SapB/SrpB/YhiD_fam"/>
</dbReference>
<evidence type="ECO:0000256" key="5">
    <source>
        <dbReference type="ARBA" id="ARBA00022989"/>
    </source>
</evidence>
<protein>
    <submittedName>
        <fullName evidence="9">MgtC/SapB family protein</fullName>
    </submittedName>
</protein>
<dbReference type="PANTHER" id="PTHR33778">
    <property type="entry name" value="PROTEIN MGTC"/>
    <property type="match status" value="1"/>
</dbReference>
<name>A0A7M2RL77_9FIRM</name>
<keyword evidence="6 7" id="KW-0472">Membrane</keyword>
<dbReference type="PRINTS" id="PR01837">
    <property type="entry name" value="MGTCSAPBPROT"/>
</dbReference>
<evidence type="ECO:0000256" key="3">
    <source>
        <dbReference type="ARBA" id="ARBA00022475"/>
    </source>
</evidence>
<evidence type="ECO:0000259" key="8">
    <source>
        <dbReference type="Pfam" id="PF02308"/>
    </source>
</evidence>
<dbReference type="KEGG" id="bliq:INP51_11010"/>
<dbReference type="Pfam" id="PF02308">
    <property type="entry name" value="MgtC"/>
    <property type="match status" value="1"/>
</dbReference>
<keyword evidence="5 7" id="KW-1133">Transmembrane helix</keyword>
<dbReference type="Proteomes" id="UP000593601">
    <property type="component" value="Chromosome"/>
</dbReference>
<evidence type="ECO:0000256" key="7">
    <source>
        <dbReference type="SAM" id="Phobius"/>
    </source>
</evidence>
<feature type="transmembrane region" description="Helical" evidence="7">
    <location>
        <begin position="111"/>
        <end position="129"/>
    </location>
</feature>
<feature type="transmembrane region" description="Helical" evidence="7">
    <location>
        <begin position="35"/>
        <end position="53"/>
    </location>
</feature>